<sequence>METQTAKNVSDAAMFDTDGRPYCDCPPGYVFVAPNNRFSGCKRNYLQGCGGGEDGRSKNAEEFYEIREFDNVNWPLGDYERLAPYNRTQWEKSCLHDCSCAVAIYDGTRCWKKKLPLSNGRTENIGYTKVLLKVRKGDVPGFVDNAHTKKAIPILLGALLLGGFNFLLLVAVSLIGLHVVQDEKWK</sequence>
<organism evidence="1 2">
    <name type="scientific">Melia azedarach</name>
    <name type="common">Chinaberry tree</name>
    <dbReference type="NCBI Taxonomy" id="155640"/>
    <lineage>
        <taxon>Eukaryota</taxon>
        <taxon>Viridiplantae</taxon>
        <taxon>Streptophyta</taxon>
        <taxon>Embryophyta</taxon>
        <taxon>Tracheophyta</taxon>
        <taxon>Spermatophyta</taxon>
        <taxon>Magnoliopsida</taxon>
        <taxon>eudicotyledons</taxon>
        <taxon>Gunneridae</taxon>
        <taxon>Pentapetalae</taxon>
        <taxon>rosids</taxon>
        <taxon>malvids</taxon>
        <taxon>Sapindales</taxon>
        <taxon>Meliaceae</taxon>
        <taxon>Melia</taxon>
    </lineage>
</organism>
<accession>A0ACC1XP78</accession>
<gene>
    <name evidence="1" type="ORF">OWV82_014878</name>
</gene>
<reference evidence="1 2" key="1">
    <citation type="journal article" date="2023" name="Science">
        <title>Complex scaffold remodeling in plant triterpene biosynthesis.</title>
        <authorList>
            <person name="De La Pena R."/>
            <person name="Hodgson H."/>
            <person name="Liu J.C."/>
            <person name="Stephenson M.J."/>
            <person name="Martin A.C."/>
            <person name="Owen C."/>
            <person name="Harkess A."/>
            <person name="Leebens-Mack J."/>
            <person name="Jimenez L.E."/>
            <person name="Osbourn A."/>
            <person name="Sattely E.S."/>
        </authorList>
    </citation>
    <scope>NUCLEOTIDE SEQUENCE [LARGE SCALE GENOMIC DNA]</scope>
    <source>
        <strain evidence="2">cv. JPN11</strain>
        <tissue evidence="1">Leaf</tissue>
    </source>
</reference>
<keyword evidence="2" id="KW-1185">Reference proteome</keyword>
<dbReference type="EMBL" id="CM051401">
    <property type="protein sequence ID" value="KAJ4712677.1"/>
    <property type="molecule type" value="Genomic_DNA"/>
</dbReference>
<dbReference type="Proteomes" id="UP001164539">
    <property type="component" value="Chromosome 8"/>
</dbReference>
<evidence type="ECO:0000313" key="2">
    <source>
        <dbReference type="Proteomes" id="UP001164539"/>
    </source>
</evidence>
<name>A0ACC1XP78_MELAZ</name>
<protein>
    <submittedName>
        <fullName evidence="1">G-type lectin S-receptor-like serine/threonine-protein kinase</fullName>
    </submittedName>
</protein>
<proteinExistence type="predicted"/>
<evidence type="ECO:0000313" key="1">
    <source>
        <dbReference type="EMBL" id="KAJ4712677.1"/>
    </source>
</evidence>
<comment type="caution">
    <text evidence="1">The sequence shown here is derived from an EMBL/GenBank/DDBJ whole genome shotgun (WGS) entry which is preliminary data.</text>
</comment>